<dbReference type="EMBL" id="CADEAL010002724">
    <property type="protein sequence ID" value="CAB1441849.1"/>
    <property type="molecule type" value="Genomic_DNA"/>
</dbReference>
<name>A0A9N7V0L9_PLEPL</name>
<feature type="region of interest" description="Disordered" evidence="1">
    <location>
        <begin position="86"/>
        <end position="143"/>
    </location>
</feature>
<sequence length="143" mass="15955">MPTDVSCSNGRAPQWRREQTTPQAALMNKNGCQVWLYGVLPQATDKGRRVTQRSCPRNTLRATIEKTTSYLSTFVFAPRERIAGVPAATEENPLDFVENKASSRTTAERHRPVGSAKVELQTRRPAGMQPSTCSHQRPDDIDD</sequence>
<reference evidence="2" key="1">
    <citation type="submission" date="2020-03" db="EMBL/GenBank/DDBJ databases">
        <authorList>
            <person name="Weist P."/>
        </authorList>
    </citation>
    <scope>NUCLEOTIDE SEQUENCE</scope>
</reference>
<gene>
    <name evidence="2" type="ORF">PLEPLA_LOCUS29576</name>
</gene>
<accession>A0A9N7V0L9</accession>
<proteinExistence type="predicted"/>
<organism evidence="2 3">
    <name type="scientific">Pleuronectes platessa</name>
    <name type="common">European plaice</name>
    <dbReference type="NCBI Taxonomy" id="8262"/>
    <lineage>
        <taxon>Eukaryota</taxon>
        <taxon>Metazoa</taxon>
        <taxon>Chordata</taxon>
        <taxon>Craniata</taxon>
        <taxon>Vertebrata</taxon>
        <taxon>Euteleostomi</taxon>
        <taxon>Actinopterygii</taxon>
        <taxon>Neopterygii</taxon>
        <taxon>Teleostei</taxon>
        <taxon>Neoteleostei</taxon>
        <taxon>Acanthomorphata</taxon>
        <taxon>Carangaria</taxon>
        <taxon>Pleuronectiformes</taxon>
        <taxon>Pleuronectoidei</taxon>
        <taxon>Pleuronectidae</taxon>
        <taxon>Pleuronectes</taxon>
    </lineage>
</organism>
<keyword evidence="3" id="KW-1185">Reference proteome</keyword>
<protein>
    <submittedName>
        <fullName evidence="2">Uncharacterized protein</fullName>
    </submittedName>
</protein>
<dbReference type="Proteomes" id="UP001153269">
    <property type="component" value="Unassembled WGS sequence"/>
</dbReference>
<comment type="caution">
    <text evidence="2">The sequence shown here is derived from an EMBL/GenBank/DDBJ whole genome shotgun (WGS) entry which is preliminary data.</text>
</comment>
<evidence type="ECO:0000313" key="2">
    <source>
        <dbReference type="EMBL" id="CAB1441849.1"/>
    </source>
</evidence>
<evidence type="ECO:0000256" key="1">
    <source>
        <dbReference type="SAM" id="MobiDB-lite"/>
    </source>
</evidence>
<evidence type="ECO:0000313" key="3">
    <source>
        <dbReference type="Proteomes" id="UP001153269"/>
    </source>
</evidence>
<dbReference type="AlphaFoldDB" id="A0A9N7V0L9"/>